<organism evidence="1">
    <name type="scientific">marine sediment metagenome</name>
    <dbReference type="NCBI Taxonomy" id="412755"/>
    <lineage>
        <taxon>unclassified sequences</taxon>
        <taxon>metagenomes</taxon>
        <taxon>ecological metagenomes</taxon>
    </lineage>
</organism>
<evidence type="ECO:0000313" key="1">
    <source>
        <dbReference type="EMBL" id="GAI65327.1"/>
    </source>
</evidence>
<name>X1QA20_9ZZZZ</name>
<accession>X1QA20</accession>
<comment type="caution">
    <text evidence="1">The sequence shown here is derived from an EMBL/GenBank/DDBJ whole genome shotgun (WGS) entry which is preliminary data.</text>
</comment>
<proteinExistence type="predicted"/>
<dbReference type="AlphaFoldDB" id="X1QA20"/>
<dbReference type="EMBL" id="BARV01043679">
    <property type="protein sequence ID" value="GAI65327.1"/>
    <property type="molecule type" value="Genomic_DNA"/>
</dbReference>
<sequence>MTSWMVASKTWIKDLYPEESRGQFSGYRNLFEGTIPMVIGPS</sequence>
<gene>
    <name evidence="1" type="ORF">S06H3_65072</name>
</gene>
<protein>
    <submittedName>
        <fullName evidence="1">Uncharacterized protein</fullName>
    </submittedName>
</protein>
<reference evidence="1" key="1">
    <citation type="journal article" date="2014" name="Front. Microbiol.">
        <title>High frequency of phylogenetically diverse reductive dehalogenase-homologous genes in deep subseafloor sedimentary metagenomes.</title>
        <authorList>
            <person name="Kawai M."/>
            <person name="Futagami T."/>
            <person name="Toyoda A."/>
            <person name="Takaki Y."/>
            <person name="Nishi S."/>
            <person name="Hori S."/>
            <person name="Arai W."/>
            <person name="Tsubouchi T."/>
            <person name="Morono Y."/>
            <person name="Uchiyama I."/>
            <person name="Ito T."/>
            <person name="Fujiyama A."/>
            <person name="Inagaki F."/>
            <person name="Takami H."/>
        </authorList>
    </citation>
    <scope>NUCLEOTIDE SEQUENCE</scope>
    <source>
        <strain evidence="1">Expedition CK06-06</strain>
    </source>
</reference>
<feature type="non-terminal residue" evidence="1">
    <location>
        <position position="42"/>
    </location>
</feature>